<evidence type="ECO:0000259" key="1">
    <source>
        <dbReference type="Pfam" id="PF10421"/>
    </source>
</evidence>
<keyword evidence="3" id="KW-1185">Reference proteome</keyword>
<dbReference type="Pfam" id="PF10421">
    <property type="entry name" value="OAS1_C"/>
    <property type="match status" value="1"/>
</dbReference>
<evidence type="ECO:0000313" key="3">
    <source>
        <dbReference type="Proteomes" id="UP000007755"/>
    </source>
</evidence>
<accession>F4X672</accession>
<organism evidence="3">
    <name type="scientific">Acromyrmex echinatior</name>
    <name type="common">Panamanian leafcutter ant</name>
    <name type="synonym">Acromyrmex octospinosus echinatior</name>
    <dbReference type="NCBI Taxonomy" id="103372"/>
    <lineage>
        <taxon>Eukaryota</taxon>
        <taxon>Metazoa</taxon>
        <taxon>Ecdysozoa</taxon>
        <taxon>Arthropoda</taxon>
        <taxon>Hexapoda</taxon>
        <taxon>Insecta</taxon>
        <taxon>Pterygota</taxon>
        <taxon>Neoptera</taxon>
        <taxon>Endopterygota</taxon>
        <taxon>Hymenoptera</taxon>
        <taxon>Apocrita</taxon>
        <taxon>Aculeata</taxon>
        <taxon>Formicoidea</taxon>
        <taxon>Formicidae</taxon>
        <taxon>Myrmicinae</taxon>
        <taxon>Acromyrmex</taxon>
    </lineage>
</organism>
<protein>
    <recommendedName>
        <fullName evidence="1">2'-5'-oligoadenylate synthetase 1 domain-containing protein</fullName>
    </recommendedName>
</protein>
<dbReference type="Proteomes" id="UP000007755">
    <property type="component" value="Unassembled WGS sequence"/>
</dbReference>
<proteinExistence type="predicted"/>
<reference evidence="2" key="1">
    <citation type="submission" date="2011-02" db="EMBL/GenBank/DDBJ databases">
        <title>The genome of the leaf-cutting ant Acromyrmex echinatior suggests key adaptations to social evolution and fungus farming.</title>
        <authorList>
            <person name="Nygaard S."/>
            <person name="Zhang G."/>
        </authorList>
    </citation>
    <scope>NUCLEOTIDE SEQUENCE</scope>
</reference>
<dbReference type="EMBL" id="GL888788">
    <property type="protein sequence ID" value="EGI58041.1"/>
    <property type="molecule type" value="Genomic_DNA"/>
</dbReference>
<dbReference type="InterPro" id="IPR018952">
    <property type="entry name" value="2-5-oligoAdlate_synth_1_dom2/C"/>
</dbReference>
<feature type="domain" description="2'-5'-oligoadenylate synthetase 1" evidence="1">
    <location>
        <begin position="174"/>
        <end position="220"/>
    </location>
</feature>
<name>F4X672_ACREC</name>
<sequence>MSIRALVLEFKRNLSPGSRDQRLDSRRTERNMQICSSVGLDEKLQGLSQIDASFVVASRSEICPQLPSHLPKHLLWLVARSMKTLDEMTLPNGRNICMSSPSPNSWGRWPVKKIPRVEAKREERLSEHNGSPNKDLANFTELYNSDGATHRDLFASTRKIFCGKIPPRIHWNMLVESSQSIIVYFQPNYDFRDHKISQCTYHRLVAKQQPTLVDSATPRTATDIECNGETPKLTTNIRDTLT</sequence>
<evidence type="ECO:0000313" key="2">
    <source>
        <dbReference type="EMBL" id="EGI58041.1"/>
    </source>
</evidence>
<dbReference type="InParanoid" id="F4X672"/>
<gene>
    <name evidence="2" type="ORF">G5I_13881</name>
</gene>
<dbReference type="AlphaFoldDB" id="F4X672"/>